<dbReference type="KEGG" id="crq:GCK72_012693"/>
<evidence type="ECO:0000256" key="1">
    <source>
        <dbReference type="SAM" id="Phobius"/>
    </source>
</evidence>
<protein>
    <recommendedName>
        <fullName evidence="4">Seven TM Receptor</fullName>
    </recommendedName>
</protein>
<feature type="transmembrane region" description="Helical" evidence="1">
    <location>
        <begin position="61"/>
        <end position="81"/>
    </location>
</feature>
<dbReference type="GO" id="GO:0042048">
    <property type="term" value="P:olfactory behavior"/>
    <property type="evidence" value="ECO:0007669"/>
    <property type="project" value="TreeGrafter"/>
</dbReference>
<dbReference type="GeneID" id="9808755"/>
<dbReference type="GO" id="GO:0038022">
    <property type="term" value="F:G protein-coupled olfactory receptor activity"/>
    <property type="evidence" value="ECO:0007669"/>
    <property type="project" value="TreeGrafter"/>
</dbReference>
<feature type="transmembrane region" description="Helical" evidence="1">
    <location>
        <begin position="184"/>
        <end position="205"/>
    </location>
</feature>
<evidence type="ECO:0000313" key="3">
    <source>
        <dbReference type="Proteomes" id="UP000483820"/>
    </source>
</evidence>
<keyword evidence="1" id="KW-1133">Transmembrane helix</keyword>
<accession>A0A6A5GLN9</accession>
<dbReference type="Pfam" id="PF10326">
    <property type="entry name" value="7TM_GPCR_Str"/>
    <property type="match status" value="1"/>
</dbReference>
<organism evidence="2 3">
    <name type="scientific">Caenorhabditis remanei</name>
    <name type="common">Caenorhabditis vulgaris</name>
    <dbReference type="NCBI Taxonomy" id="31234"/>
    <lineage>
        <taxon>Eukaryota</taxon>
        <taxon>Metazoa</taxon>
        <taxon>Ecdysozoa</taxon>
        <taxon>Nematoda</taxon>
        <taxon>Chromadorea</taxon>
        <taxon>Rhabditida</taxon>
        <taxon>Rhabditina</taxon>
        <taxon>Rhabditomorpha</taxon>
        <taxon>Rhabditoidea</taxon>
        <taxon>Rhabditidae</taxon>
        <taxon>Peloderinae</taxon>
        <taxon>Caenorhabditis</taxon>
    </lineage>
</organism>
<feature type="transmembrane region" description="Helical" evidence="1">
    <location>
        <begin position="252"/>
        <end position="279"/>
    </location>
</feature>
<feature type="transmembrane region" description="Helical" evidence="1">
    <location>
        <begin position="300"/>
        <end position="325"/>
    </location>
</feature>
<sequence>MFNFEPNPSCSICCEYSFINEICMPRYQNPPEFSRFPKMKEILPTTERISNMTMWLEVTRIFDFITFVLSTFINGVLLNLIKTASPKHFGNYVYLMMSFSVNSLIFAVIHAFLQPIISTEKYVLFVFTSTNYLEVPRGFMRVLLSVYGTSYSQALVLIAVQFIYRCFSISRRKFLIYFKGRWLFFWYALVGVFGINWGLCIFFIAQENPQVDEILRPLMASSFGLNMSDVFYVAASYEVEDEFKNKVLNWPVIFMIINFASIMGLSFAIIVLCFCFIHFKMQRVTHSKVYEAVQQQLFRALMSQMIIPLVLIYLPIIIVMILPIFHLKNDACMSLTSILISIYPVLDPFAVIMIISVYRQGFLNMFTNHPKTNQISNLEMST</sequence>
<keyword evidence="1" id="KW-0812">Transmembrane</keyword>
<dbReference type="EMBL" id="WUAV01000004">
    <property type="protein sequence ID" value="KAF1756240.1"/>
    <property type="molecule type" value="Genomic_DNA"/>
</dbReference>
<dbReference type="Proteomes" id="UP000483820">
    <property type="component" value="Chromosome IV"/>
</dbReference>
<dbReference type="RefSeq" id="XP_053584096.1">
    <property type="nucleotide sequence ID" value="XM_053729324.1"/>
</dbReference>
<comment type="caution">
    <text evidence="2">The sequence shown here is derived from an EMBL/GenBank/DDBJ whole genome shotgun (WGS) entry which is preliminary data.</text>
</comment>
<dbReference type="CTD" id="9808755"/>
<keyword evidence="1" id="KW-0472">Membrane</keyword>
<dbReference type="GO" id="GO:0005886">
    <property type="term" value="C:plasma membrane"/>
    <property type="evidence" value="ECO:0007669"/>
    <property type="project" value="TreeGrafter"/>
</dbReference>
<evidence type="ECO:0000313" key="2">
    <source>
        <dbReference type="EMBL" id="KAF1756240.1"/>
    </source>
</evidence>
<reference evidence="2 3" key="1">
    <citation type="submission" date="2019-12" db="EMBL/GenBank/DDBJ databases">
        <title>Chromosome-level assembly of the Caenorhabditis remanei genome.</title>
        <authorList>
            <person name="Teterina A.A."/>
            <person name="Willis J.H."/>
            <person name="Phillips P.C."/>
        </authorList>
    </citation>
    <scope>NUCLEOTIDE SEQUENCE [LARGE SCALE GENOMIC DNA]</scope>
    <source>
        <strain evidence="2 3">PX506</strain>
        <tissue evidence="2">Whole organism</tissue>
    </source>
</reference>
<feature type="transmembrane region" description="Helical" evidence="1">
    <location>
        <begin position="93"/>
        <end position="113"/>
    </location>
</feature>
<proteinExistence type="predicted"/>
<feature type="transmembrane region" description="Helical" evidence="1">
    <location>
        <begin position="337"/>
        <end position="358"/>
    </location>
</feature>
<dbReference type="SUPFAM" id="SSF81321">
    <property type="entry name" value="Family A G protein-coupled receptor-like"/>
    <property type="match status" value="1"/>
</dbReference>
<name>A0A6A5GLN9_CAERE</name>
<dbReference type="InterPro" id="IPR019428">
    <property type="entry name" value="7TM_GPCR_serpentine_rcpt_Str"/>
</dbReference>
<gene>
    <name evidence="2" type="ORF">GCK72_012693</name>
</gene>
<feature type="transmembrane region" description="Helical" evidence="1">
    <location>
        <begin position="142"/>
        <end position="164"/>
    </location>
</feature>
<dbReference type="PANTHER" id="PTHR22943">
    <property type="entry name" value="7-TRANSMEMBRANE DOMAIN RECEPTOR C.ELEGANS"/>
    <property type="match status" value="1"/>
</dbReference>
<evidence type="ECO:0008006" key="4">
    <source>
        <dbReference type="Google" id="ProtNLM"/>
    </source>
</evidence>
<dbReference type="PANTHER" id="PTHR22943:SF94">
    <property type="entry name" value="SERPENTINE RECEPTOR, CLASS T-RELATED"/>
    <property type="match status" value="1"/>
</dbReference>
<dbReference type="AlphaFoldDB" id="A0A6A5GLN9"/>